<dbReference type="AlphaFoldDB" id="M1YXZ1"/>
<reference evidence="1 2" key="1">
    <citation type="journal article" date="2013" name="Front. Microbiol.">
        <title>The genome of Nitrospina gracilis illuminates the metabolism and evolution of the major marine nitrite oxidizer.</title>
        <authorList>
            <person name="Luecker S."/>
            <person name="Nowka B."/>
            <person name="Rattei T."/>
            <person name="Spieck E."/>
            <person name="and Daims H."/>
        </authorList>
    </citation>
    <scope>NUCLEOTIDE SEQUENCE [LARGE SCALE GENOMIC DNA]</scope>
    <source>
        <strain evidence="1 2">3/211</strain>
    </source>
</reference>
<comment type="caution">
    <text evidence="1">The sequence shown here is derived from an EMBL/GenBank/DDBJ whole genome shotgun (WGS) entry which is preliminary data.</text>
</comment>
<sequence>MARGKRADALRDIEKKKMGISIYDEHNDNH</sequence>
<gene>
    <name evidence="1" type="ORF">NITGR_310039</name>
</gene>
<dbReference type="EMBL" id="CAQJ01000035">
    <property type="protein sequence ID" value="CCQ90551.1"/>
    <property type="molecule type" value="Genomic_DNA"/>
</dbReference>
<dbReference type="HOGENOM" id="CLU_3404542_0_0_0"/>
<proteinExistence type="predicted"/>
<accession>M1YXZ1</accession>
<dbReference type="Proteomes" id="UP000011704">
    <property type="component" value="Unassembled WGS sequence"/>
</dbReference>
<name>M1YXZ1_NITG3</name>
<protein>
    <submittedName>
        <fullName evidence="1">Uncharacterized protein</fullName>
    </submittedName>
</protein>
<keyword evidence="2" id="KW-1185">Reference proteome</keyword>
<dbReference type="InParanoid" id="M1YXZ1"/>
<evidence type="ECO:0000313" key="2">
    <source>
        <dbReference type="Proteomes" id="UP000011704"/>
    </source>
</evidence>
<organism evidence="1 2">
    <name type="scientific">Nitrospina gracilis (strain 3/211)</name>
    <dbReference type="NCBI Taxonomy" id="1266370"/>
    <lineage>
        <taxon>Bacteria</taxon>
        <taxon>Pseudomonadati</taxon>
        <taxon>Nitrospinota/Tectimicrobiota group</taxon>
        <taxon>Nitrospinota</taxon>
        <taxon>Nitrospinia</taxon>
        <taxon>Nitrospinales</taxon>
        <taxon>Nitrospinaceae</taxon>
        <taxon>Nitrospina</taxon>
    </lineage>
</organism>
<evidence type="ECO:0000313" key="1">
    <source>
        <dbReference type="EMBL" id="CCQ90551.1"/>
    </source>
</evidence>